<protein>
    <submittedName>
        <fullName evidence="2">Uncharacterized protein</fullName>
    </submittedName>
</protein>
<reference evidence="2" key="2">
    <citation type="submission" date="2021-04" db="EMBL/GenBank/DDBJ databases">
        <authorList>
            <person name="Gilroy R."/>
        </authorList>
    </citation>
    <scope>NUCLEOTIDE SEQUENCE</scope>
    <source>
        <strain evidence="2">CHK180-15479</strain>
    </source>
</reference>
<evidence type="ECO:0000313" key="2">
    <source>
        <dbReference type="EMBL" id="HJC06572.1"/>
    </source>
</evidence>
<proteinExistence type="predicted"/>
<organism evidence="2 3">
    <name type="scientific">Candidatus Enterocloster excrementipullorum</name>
    <dbReference type="NCBI Taxonomy" id="2838559"/>
    <lineage>
        <taxon>Bacteria</taxon>
        <taxon>Bacillati</taxon>
        <taxon>Bacillota</taxon>
        <taxon>Clostridia</taxon>
        <taxon>Lachnospirales</taxon>
        <taxon>Lachnospiraceae</taxon>
        <taxon>Enterocloster</taxon>
    </lineage>
</organism>
<comment type="caution">
    <text evidence="2">The sequence shown here is derived from an EMBL/GenBank/DDBJ whole genome shotgun (WGS) entry which is preliminary data.</text>
</comment>
<evidence type="ECO:0000313" key="3">
    <source>
        <dbReference type="Proteomes" id="UP000823910"/>
    </source>
</evidence>
<feature type="compositionally biased region" description="Basic and acidic residues" evidence="1">
    <location>
        <begin position="21"/>
        <end position="39"/>
    </location>
</feature>
<gene>
    <name evidence="2" type="ORF">H9704_10540</name>
</gene>
<name>A0A9D2N278_9FIRM</name>
<feature type="region of interest" description="Disordered" evidence="1">
    <location>
        <begin position="13"/>
        <end position="45"/>
    </location>
</feature>
<dbReference type="AlphaFoldDB" id="A0A9D2N278"/>
<accession>A0A9D2N278</accession>
<evidence type="ECO:0000256" key="1">
    <source>
        <dbReference type="SAM" id="MobiDB-lite"/>
    </source>
</evidence>
<dbReference type="EMBL" id="DWWT01000054">
    <property type="protein sequence ID" value="HJC06572.1"/>
    <property type="molecule type" value="Genomic_DNA"/>
</dbReference>
<sequence length="45" mass="5345">MRMDEWLAWQERELKRKKGREKPAGETQEEKAQGKKEDYGSGSYV</sequence>
<reference evidence="2" key="1">
    <citation type="journal article" date="2021" name="PeerJ">
        <title>Extensive microbial diversity within the chicken gut microbiome revealed by metagenomics and culture.</title>
        <authorList>
            <person name="Gilroy R."/>
            <person name="Ravi A."/>
            <person name="Getino M."/>
            <person name="Pursley I."/>
            <person name="Horton D.L."/>
            <person name="Alikhan N.F."/>
            <person name="Baker D."/>
            <person name="Gharbi K."/>
            <person name="Hall N."/>
            <person name="Watson M."/>
            <person name="Adriaenssens E.M."/>
            <person name="Foster-Nyarko E."/>
            <person name="Jarju S."/>
            <person name="Secka A."/>
            <person name="Antonio M."/>
            <person name="Oren A."/>
            <person name="Chaudhuri R.R."/>
            <person name="La Ragione R."/>
            <person name="Hildebrand F."/>
            <person name="Pallen M.J."/>
        </authorList>
    </citation>
    <scope>NUCLEOTIDE SEQUENCE</scope>
    <source>
        <strain evidence="2">CHK180-15479</strain>
    </source>
</reference>
<dbReference type="Proteomes" id="UP000823910">
    <property type="component" value="Unassembled WGS sequence"/>
</dbReference>